<dbReference type="InterPro" id="IPR016066">
    <property type="entry name" value="A-D-PHexomutase_CS"/>
</dbReference>
<keyword evidence="5" id="KW-0313">Glucose metabolism</keyword>
<dbReference type="CDD" id="cd03085">
    <property type="entry name" value="PGM1"/>
    <property type="match status" value="1"/>
</dbReference>
<evidence type="ECO:0000256" key="5">
    <source>
        <dbReference type="ARBA" id="ARBA00022526"/>
    </source>
</evidence>
<dbReference type="AlphaFoldDB" id="A0A8H3FWF2"/>
<evidence type="ECO:0000256" key="7">
    <source>
        <dbReference type="ARBA" id="ARBA00022723"/>
    </source>
</evidence>
<keyword evidence="9" id="KW-0413">Isomerase</keyword>
<keyword evidence="8 16" id="KW-0460">Magnesium</keyword>
<evidence type="ECO:0000256" key="16">
    <source>
        <dbReference type="RuleBase" id="RU004326"/>
    </source>
</evidence>
<evidence type="ECO:0000256" key="14">
    <source>
        <dbReference type="ARBA" id="ARBA00049409"/>
    </source>
</evidence>
<dbReference type="InterPro" id="IPR005844">
    <property type="entry name" value="A-D-PHexomutase_a/b/a-I"/>
</dbReference>
<evidence type="ECO:0000259" key="17">
    <source>
        <dbReference type="Pfam" id="PF02878"/>
    </source>
</evidence>
<dbReference type="FunFam" id="3.30.310.50:FF:000002">
    <property type="entry name" value="Phosphoglucomutase 5"/>
    <property type="match status" value="1"/>
</dbReference>
<dbReference type="InterPro" id="IPR045244">
    <property type="entry name" value="PGM"/>
</dbReference>
<feature type="domain" description="Alpha-D-phosphohexomutase alpha/beta/alpha" evidence="17">
    <location>
        <begin position="14"/>
        <end position="154"/>
    </location>
</feature>
<accession>A0A8H3FWF2</accession>
<keyword evidence="10" id="KW-0119">Carbohydrate metabolism</keyword>
<dbReference type="EMBL" id="CAJPDR010000356">
    <property type="protein sequence ID" value="CAF9933521.1"/>
    <property type="molecule type" value="Genomic_DNA"/>
</dbReference>
<evidence type="ECO:0000256" key="12">
    <source>
        <dbReference type="ARBA" id="ARBA00041398"/>
    </source>
</evidence>
<proteinExistence type="inferred from homology"/>
<protein>
    <recommendedName>
        <fullName evidence="11">Phosphoglucomutase</fullName>
        <ecNumber evidence="4">5.4.2.2</ecNumber>
    </recommendedName>
    <alternativeName>
        <fullName evidence="12">Glucose phosphomutase</fullName>
    </alternativeName>
</protein>
<evidence type="ECO:0000256" key="6">
    <source>
        <dbReference type="ARBA" id="ARBA00022553"/>
    </source>
</evidence>
<evidence type="ECO:0000256" key="8">
    <source>
        <dbReference type="ARBA" id="ARBA00022842"/>
    </source>
</evidence>
<dbReference type="PRINTS" id="PR00509">
    <property type="entry name" value="PGMPMM"/>
</dbReference>
<dbReference type="Gene3D" id="3.40.120.10">
    <property type="entry name" value="Alpha-D-Glucose-1,6-Bisphosphate, subunit A, domain 3"/>
    <property type="match status" value="3"/>
</dbReference>
<dbReference type="Proteomes" id="UP000664203">
    <property type="component" value="Unassembled WGS sequence"/>
</dbReference>
<evidence type="ECO:0000256" key="11">
    <source>
        <dbReference type="ARBA" id="ARBA00039995"/>
    </source>
</evidence>
<sequence length="556" mass="60424">MSVQTVSLKPFTDQKPGTSGLRKKVTVFQQPHYSEAFVTSILLSIPEGAEGSFLVIGGDGRFYNPEVVQLIAKIGAAYGVKKILVGQDGILSTPAASHVIRKRKATGGILLTASHNPGGPKADFGIKYNLTNGAPAPETVTNKIFATSKSLTEYKIADIPTIDISKIGTKTCGPLEVEIIDSTADYVEMLKDIFDFPLIKSFLESHKDFKTLFDALNGVTGPYGVAIFEKELGLPSSSTQNCIPSPDFGGGHPDPNLVYAHSLVEAVDKHNIQFGAASDGDGDRNMIYGANAFVSPGDSLAIIAHYAKLIPYFQKQGVYGLARSMPTSGAIDLVAKKQGLQNYEVPTGWKFFCNLFDTKKISICGEESFGTGSNHIREKDGLWAVVAWLNIIAGVAKEKTGETPSIASIQHEFWSIYGRTFFTRYDYEGVDSDGADKVVANLNELITTKKSEFVGSTIQGRKVLEADDFSYTDLDGSVSKNQGIFVKFDDGSRIVVRLSGTGSSGATIRLYVERHESDSSKFKLDAQDYLKDNIQLAVNLLKLKEYVDREEPDVKT</sequence>
<reference evidence="20" key="1">
    <citation type="submission" date="2021-03" db="EMBL/GenBank/DDBJ databases">
        <authorList>
            <person name="Tagirdzhanova G."/>
        </authorList>
    </citation>
    <scope>NUCLEOTIDE SEQUENCE</scope>
</reference>
<dbReference type="Pfam" id="PF02879">
    <property type="entry name" value="PGM_PMM_II"/>
    <property type="match status" value="1"/>
</dbReference>
<dbReference type="Gene3D" id="3.30.310.50">
    <property type="entry name" value="Alpha-D-phosphohexomutase, C-terminal domain"/>
    <property type="match status" value="1"/>
</dbReference>
<dbReference type="PANTHER" id="PTHR22573">
    <property type="entry name" value="PHOSPHOHEXOMUTASE FAMILY MEMBER"/>
    <property type="match status" value="1"/>
</dbReference>
<evidence type="ECO:0000313" key="20">
    <source>
        <dbReference type="EMBL" id="CAF9933521.1"/>
    </source>
</evidence>
<evidence type="ECO:0000256" key="2">
    <source>
        <dbReference type="ARBA" id="ARBA00001946"/>
    </source>
</evidence>
<comment type="catalytic activity">
    <reaction evidence="13">
        <text>alpha-D-glucose 1,6-bisphosphate + L-seryl-[protein] = O-phospho-L-seryl-[protein] + alpha-D-glucose 6-phosphate</text>
        <dbReference type="Rhea" id="RHEA:68752"/>
        <dbReference type="Rhea" id="RHEA-COMP:9863"/>
        <dbReference type="Rhea" id="RHEA-COMP:11604"/>
        <dbReference type="ChEBI" id="CHEBI:29999"/>
        <dbReference type="ChEBI" id="CHEBI:58225"/>
        <dbReference type="ChEBI" id="CHEBI:58392"/>
        <dbReference type="ChEBI" id="CHEBI:83421"/>
    </reaction>
</comment>
<feature type="domain" description="Alpha-D-phosphohexomutase alpha/beta/alpha" evidence="18">
    <location>
        <begin position="185"/>
        <end position="288"/>
    </location>
</feature>
<dbReference type="PROSITE" id="PS00710">
    <property type="entry name" value="PGM_PMM"/>
    <property type="match status" value="1"/>
</dbReference>
<evidence type="ECO:0000256" key="15">
    <source>
        <dbReference type="ARBA" id="ARBA00056382"/>
    </source>
</evidence>
<evidence type="ECO:0000256" key="10">
    <source>
        <dbReference type="ARBA" id="ARBA00023277"/>
    </source>
</evidence>
<dbReference type="GO" id="GO:0000287">
    <property type="term" value="F:magnesium ion binding"/>
    <property type="evidence" value="ECO:0007669"/>
    <property type="project" value="InterPro"/>
</dbReference>
<dbReference type="EC" id="5.4.2.2" evidence="4"/>
<keyword evidence="21" id="KW-1185">Reference proteome</keyword>
<organism evidence="20 21">
    <name type="scientific">Alectoria fallacina</name>
    <dbReference type="NCBI Taxonomy" id="1903189"/>
    <lineage>
        <taxon>Eukaryota</taxon>
        <taxon>Fungi</taxon>
        <taxon>Dikarya</taxon>
        <taxon>Ascomycota</taxon>
        <taxon>Pezizomycotina</taxon>
        <taxon>Lecanoromycetes</taxon>
        <taxon>OSLEUM clade</taxon>
        <taxon>Lecanoromycetidae</taxon>
        <taxon>Lecanorales</taxon>
        <taxon>Lecanorineae</taxon>
        <taxon>Parmeliaceae</taxon>
        <taxon>Alectoria</taxon>
    </lineage>
</organism>
<dbReference type="FunFam" id="3.40.120.10:FF:000006">
    <property type="entry name" value="Phosphoglucomutase PgmA"/>
    <property type="match status" value="1"/>
</dbReference>
<dbReference type="InterPro" id="IPR005845">
    <property type="entry name" value="A-D-PHexomutase_a/b/a-II"/>
</dbReference>
<evidence type="ECO:0000256" key="4">
    <source>
        <dbReference type="ARBA" id="ARBA00012728"/>
    </source>
</evidence>
<name>A0A8H3FWF2_9LECA</name>
<comment type="similarity">
    <text evidence="3 16">Belongs to the phosphohexose mutase family.</text>
</comment>
<comment type="cofactor">
    <cofactor evidence="2">
        <name>Mg(2+)</name>
        <dbReference type="ChEBI" id="CHEBI:18420"/>
    </cofactor>
</comment>
<evidence type="ECO:0000256" key="13">
    <source>
        <dbReference type="ARBA" id="ARBA00049318"/>
    </source>
</evidence>
<dbReference type="Pfam" id="PF02880">
    <property type="entry name" value="PGM_PMM_III"/>
    <property type="match status" value="1"/>
</dbReference>
<feature type="domain" description="Alpha-D-phosphohexomutase alpha/beta/alpha" evidence="19">
    <location>
        <begin position="299"/>
        <end position="399"/>
    </location>
</feature>
<dbReference type="FunFam" id="3.40.120.10:FF:000004">
    <property type="entry name" value="Phosphoglucomutase 5"/>
    <property type="match status" value="1"/>
</dbReference>
<evidence type="ECO:0000256" key="9">
    <source>
        <dbReference type="ARBA" id="ARBA00023235"/>
    </source>
</evidence>
<gene>
    <name evidence="20" type="primary">PGM5</name>
    <name evidence="20" type="ORF">ALECFALPRED_005618</name>
</gene>
<dbReference type="OrthoDB" id="2291at2759"/>
<evidence type="ECO:0000256" key="1">
    <source>
        <dbReference type="ARBA" id="ARBA00000443"/>
    </source>
</evidence>
<keyword evidence="6" id="KW-0597">Phosphoprotein</keyword>
<comment type="catalytic activity">
    <reaction evidence="1">
        <text>alpha-D-glucose 1-phosphate = alpha-D-glucose 6-phosphate</text>
        <dbReference type="Rhea" id="RHEA:23536"/>
        <dbReference type="ChEBI" id="CHEBI:58225"/>
        <dbReference type="ChEBI" id="CHEBI:58601"/>
        <dbReference type="EC" id="5.4.2.2"/>
    </reaction>
</comment>
<dbReference type="Pfam" id="PF24947">
    <property type="entry name" value="PGM1_C_vert_fung"/>
    <property type="match status" value="1"/>
</dbReference>
<comment type="catalytic activity">
    <reaction evidence="14">
        <text>O-phospho-L-seryl-[protein] + alpha-D-glucose 1-phosphate = alpha-D-glucose 1,6-bisphosphate + L-seryl-[protein]</text>
        <dbReference type="Rhea" id="RHEA:68748"/>
        <dbReference type="Rhea" id="RHEA-COMP:9863"/>
        <dbReference type="Rhea" id="RHEA-COMP:11604"/>
        <dbReference type="ChEBI" id="CHEBI:29999"/>
        <dbReference type="ChEBI" id="CHEBI:58392"/>
        <dbReference type="ChEBI" id="CHEBI:58601"/>
        <dbReference type="ChEBI" id="CHEBI:83421"/>
    </reaction>
</comment>
<dbReference type="SUPFAM" id="SSF55957">
    <property type="entry name" value="Phosphoglucomutase, C-terminal domain"/>
    <property type="match status" value="1"/>
</dbReference>
<evidence type="ECO:0000259" key="19">
    <source>
        <dbReference type="Pfam" id="PF02880"/>
    </source>
</evidence>
<evidence type="ECO:0000259" key="18">
    <source>
        <dbReference type="Pfam" id="PF02879"/>
    </source>
</evidence>
<evidence type="ECO:0000313" key="21">
    <source>
        <dbReference type="Proteomes" id="UP000664203"/>
    </source>
</evidence>
<dbReference type="Pfam" id="PF02878">
    <property type="entry name" value="PGM_PMM_I"/>
    <property type="match status" value="1"/>
</dbReference>
<dbReference type="InterPro" id="IPR016055">
    <property type="entry name" value="A-D-PHexomutase_a/b/a-I/II/III"/>
</dbReference>
<dbReference type="InterPro" id="IPR036900">
    <property type="entry name" value="A-D-PHexomutase_C_sf"/>
</dbReference>
<dbReference type="GO" id="GO:0004614">
    <property type="term" value="F:phosphoglucomutase activity"/>
    <property type="evidence" value="ECO:0007669"/>
    <property type="project" value="UniProtKB-EC"/>
</dbReference>
<dbReference type="PANTHER" id="PTHR22573:SF2">
    <property type="entry name" value="PHOSPHOGLUCOMUTASE"/>
    <property type="match status" value="1"/>
</dbReference>
<dbReference type="GO" id="GO:0006006">
    <property type="term" value="P:glucose metabolic process"/>
    <property type="evidence" value="ECO:0007669"/>
    <property type="project" value="UniProtKB-KW"/>
</dbReference>
<keyword evidence="7 16" id="KW-0479">Metal-binding</keyword>
<dbReference type="GO" id="GO:0005829">
    <property type="term" value="C:cytosol"/>
    <property type="evidence" value="ECO:0007669"/>
    <property type="project" value="TreeGrafter"/>
</dbReference>
<evidence type="ECO:0000256" key="3">
    <source>
        <dbReference type="ARBA" id="ARBA00010231"/>
    </source>
</evidence>
<comment type="function">
    <text evidence="15">Catalyzes the reversible isomerization of alpha-D-glucose 1-phosphate to alpha-D-glucose 6-phosphate. The mechanism proceeds via the intermediate compound alpha-D-glucose 1,6-bisphosphate. Key enzyme in hexose metabolism. The reverse reaction is an essential step for biosynthesis because glucose 1-phosphate is the starting point for the synthesis of UDP-glucose, which acts as a precursor for the synthesis of oligosaccharides and trehalose.</text>
</comment>
<dbReference type="InterPro" id="IPR005846">
    <property type="entry name" value="A-D-PHexomutase_a/b/a-III"/>
</dbReference>
<dbReference type="SUPFAM" id="SSF53738">
    <property type="entry name" value="Phosphoglucomutase, first 3 domains"/>
    <property type="match status" value="3"/>
</dbReference>
<dbReference type="NCBIfam" id="NF005737">
    <property type="entry name" value="PRK07564.1-1"/>
    <property type="match status" value="1"/>
</dbReference>
<dbReference type="InterPro" id="IPR005841">
    <property type="entry name" value="Alpha-D-phosphohexomutase_SF"/>
</dbReference>
<dbReference type="FunFam" id="3.40.120.10:FF:000005">
    <property type="entry name" value="Phosphoglucomutase 5"/>
    <property type="match status" value="1"/>
</dbReference>
<comment type="caution">
    <text evidence="20">The sequence shown here is derived from an EMBL/GenBank/DDBJ whole genome shotgun (WGS) entry which is preliminary data.</text>
</comment>